<dbReference type="RefSeq" id="WP_367639618.1">
    <property type="nucleotide sequence ID" value="NZ_JBFNQN010000012.1"/>
</dbReference>
<dbReference type="SUPFAM" id="SSF46894">
    <property type="entry name" value="C-terminal effector domain of the bipartite response regulators"/>
    <property type="match status" value="1"/>
</dbReference>
<gene>
    <name evidence="2" type="ORF">AB1207_17140</name>
</gene>
<sequence>MTDHVGSTPPVTPVERRLLELVAEGRSLVAAGAELALDVRGVIATVSGLRERFGVRSTAAAVRRARAVGLIGAPTVRAHLT</sequence>
<organism evidence="2 3">
    <name type="scientific">Kineococcus endophyticus</name>
    <dbReference type="NCBI Taxonomy" id="1181883"/>
    <lineage>
        <taxon>Bacteria</taxon>
        <taxon>Bacillati</taxon>
        <taxon>Actinomycetota</taxon>
        <taxon>Actinomycetes</taxon>
        <taxon>Kineosporiales</taxon>
        <taxon>Kineosporiaceae</taxon>
        <taxon>Kineococcus</taxon>
    </lineage>
</organism>
<dbReference type="EMBL" id="JBFNQN010000012">
    <property type="protein sequence ID" value="MEW9266479.1"/>
    <property type="molecule type" value="Genomic_DNA"/>
</dbReference>
<dbReference type="InterPro" id="IPR016032">
    <property type="entry name" value="Sig_transdc_resp-reg_C-effctor"/>
</dbReference>
<evidence type="ECO:0000259" key="1">
    <source>
        <dbReference type="SMART" id="SM00421"/>
    </source>
</evidence>
<keyword evidence="3" id="KW-1185">Reference proteome</keyword>
<dbReference type="Gene3D" id="1.10.10.10">
    <property type="entry name" value="Winged helix-like DNA-binding domain superfamily/Winged helix DNA-binding domain"/>
    <property type="match status" value="1"/>
</dbReference>
<accession>A0ABV3PA13</accession>
<name>A0ABV3PA13_9ACTN</name>
<protein>
    <recommendedName>
        <fullName evidence="1">HTH luxR-type domain-containing protein</fullName>
    </recommendedName>
</protein>
<dbReference type="Proteomes" id="UP001555826">
    <property type="component" value="Unassembled WGS sequence"/>
</dbReference>
<feature type="domain" description="HTH luxR-type" evidence="1">
    <location>
        <begin position="8"/>
        <end position="65"/>
    </location>
</feature>
<evidence type="ECO:0000313" key="3">
    <source>
        <dbReference type="Proteomes" id="UP001555826"/>
    </source>
</evidence>
<dbReference type="InterPro" id="IPR000792">
    <property type="entry name" value="Tscrpt_reg_LuxR_C"/>
</dbReference>
<dbReference type="InterPro" id="IPR036388">
    <property type="entry name" value="WH-like_DNA-bd_sf"/>
</dbReference>
<proteinExistence type="predicted"/>
<evidence type="ECO:0000313" key="2">
    <source>
        <dbReference type="EMBL" id="MEW9266479.1"/>
    </source>
</evidence>
<reference evidence="2 3" key="1">
    <citation type="submission" date="2024-07" db="EMBL/GenBank/DDBJ databases">
        <authorList>
            <person name="Thanompreechachai J."/>
            <person name="Duangmal K."/>
        </authorList>
    </citation>
    <scope>NUCLEOTIDE SEQUENCE [LARGE SCALE GENOMIC DNA]</scope>
    <source>
        <strain evidence="2 3">KCTC 19886</strain>
    </source>
</reference>
<dbReference type="SMART" id="SM00421">
    <property type="entry name" value="HTH_LUXR"/>
    <property type="match status" value="1"/>
</dbReference>
<comment type="caution">
    <text evidence="2">The sequence shown here is derived from an EMBL/GenBank/DDBJ whole genome shotgun (WGS) entry which is preliminary data.</text>
</comment>